<feature type="region of interest" description="Disordered" evidence="1">
    <location>
        <begin position="1"/>
        <end position="35"/>
    </location>
</feature>
<dbReference type="OrthoDB" id="1932312at2759"/>
<accession>A0A9W8LH43</accession>
<evidence type="ECO:0000313" key="3">
    <source>
        <dbReference type="Proteomes" id="UP001140172"/>
    </source>
</evidence>
<evidence type="ECO:0000313" key="2">
    <source>
        <dbReference type="EMBL" id="KAJ2778966.1"/>
    </source>
</evidence>
<comment type="caution">
    <text evidence="2">The sequence shown here is derived from an EMBL/GenBank/DDBJ whole genome shotgun (WGS) entry which is preliminary data.</text>
</comment>
<protein>
    <submittedName>
        <fullName evidence="2">Uncharacterized protein</fullName>
    </submittedName>
</protein>
<reference evidence="2" key="1">
    <citation type="submission" date="2022-07" db="EMBL/GenBank/DDBJ databases">
        <title>Phylogenomic reconstructions and comparative analyses of Kickxellomycotina fungi.</title>
        <authorList>
            <person name="Reynolds N.K."/>
            <person name="Stajich J.E."/>
            <person name="Barry K."/>
            <person name="Grigoriev I.V."/>
            <person name="Crous P."/>
            <person name="Smith M.E."/>
        </authorList>
    </citation>
    <scope>NUCLEOTIDE SEQUENCE</scope>
    <source>
        <strain evidence="2">BCRC 34489</strain>
    </source>
</reference>
<dbReference type="Proteomes" id="UP001140172">
    <property type="component" value="Unassembled WGS sequence"/>
</dbReference>
<evidence type="ECO:0000256" key="1">
    <source>
        <dbReference type="SAM" id="MobiDB-lite"/>
    </source>
</evidence>
<dbReference type="AlphaFoldDB" id="A0A9W8LH43"/>
<gene>
    <name evidence="2" type="ORF">GGI15_004019</name>
</gene>
<organism evidence="2 3">
    <name type="scientific">Coemansia interrupta</name>
    <dbReference type="NCBI Taxonomy" id="1126814"/>
    <lineage>
        <taxon>Eukaryota</taxon>
        <taxon>Fungi</taxon>
        <taxon>Fungi incertae sedis</taxon>
        <taxon>Zoopagomycota</taxon>
        <taxon>Kickxellomycotina</taxon>
        <taxon>Kickxellomycetes</taxon>
        <taxon>Kickxellales</taxon>
        <taxon>Kickxellaceae</taxon>
        <taxon>Coemansia</taxon>
    </lineage>
</organism>
<sequence>MFLTAERQLGHKVRSGNQSKTSDAPKPLATVGAADPAMDLAAGGERESLDGRVEKKSIYKYFAAHDVSSLQALFAPLATL</sequence>
<proteinExistence type="predicted"/>
<keyword evidence="3" id="KW-1185">Reference proteome</keyword>
<dbReference type="EMBL" id="JANBUM010000322">
    <property type="protein sequence ID" value="KAJ2778966.1"/>
    <property type="molecule type" value="Genomic_DNA"/>
</dbReference>
<name>A0A9W8LH43_9FUNG</name>